<evidence type="ECO:0000313" key="1">
    <source>
        <dbReference type="EMBL" id="ASO03745.1"/>
    </source>
</evidence>
<sequence length="37" mass="4414">MLLNFYDAEIRSLSQGQLPPNYYLKTYISFVLKKIVF</sequence>
<name>A0A221UR06_9FLAO</name>
<proteinExistence type="predicted"/>
<dbReference type="EMBL" id="CP022515">
    <property type="protein sequence ID" value="ASO03745.1"/>
    <property type="molecule type" value="Genomic_DNA"/>
</dbReference>
<protein>
    <submittedName>
        <fullName evidence="1">Uncharacterized protein</fullName>
    </submittedName>
</protein>
<dbReference type="AlphaFoldDB" id="A0A221UR06"/>
<dbReference type="Proteomes" id="UP000204551">
    <property type="component" value="Chromosome"/>
</dbReference>
<gene>
    <name evidence="1" type="ORF">AREALGSMS7_00247</name>
</gene>
<evidence type="ECO:0000313" key="2">
    <source>
        <dbReference type="Proteomes" id="UP000204551"/>
    </source>
</evidence>
<dbReference type="KEGG" id="aalg:AREALGSMS7_00247"/>
<organism evidence="1 2">
    <name type="scientific">Arenibacter algicola</name>
    <dbReference type="NCBI Taxonomy" id="616991"/>
    <lineage>
        <taxon>Bacteria</taxon>
        <taxon>Pseudomonadati</taxon>
        <taxon>Bacteroidota</taxon>
        <taxon>Flavobacteriia</taxon>
        <taxon>Flavobacteriales</taxon>
        <taxon>Flavobacteriaceae</taxon>
        <taxon>Arenibacter</taxon>
    </lineage>
</organism>
<accession>A0A221UR06</accession>
<reference evidence="1 2" key="1">
    <citation type="submission" date="2017-07" db="EMBL/GenBank/DDBJ databases">
        <title>Genome Sequence of Arenibacter algicola Strain SMS7 Isolated from a culture of the Diatom Skeletonema marinoi.</title>
        <authorList>
            <person name="Topel M."/>
            <person name="Pinder M.I.M."/>
            <person name="Johansson O.N."/>
            <person name="Kourtchenko O."/>
            <person name="Godhe A."/>
            <person name="Clarke A.K."/>
        </authorList>
    </citation>
    <scope>NUCLEOTIDE SEQUENCE [LARGE SCALE GENOMIC DNA]</scope>
    <source>
        <strain evidence="1 2">SMS7</strain>
    </source>
</reference>